<feature type="region of interest" description="Disordered" evidence="1">
    <location>
        <begin position="144"/>
        <end position="169"/>
    </location>
</feature>
<feature type="compositionally biased region" description="Basic and acidic residues" evidence="1">
    <location>
        <begin position="144"/>
        <end position="154"/>
    </location>
</feature>
<evidence type="ECO:0000313" key="2">
    <source>
        <dbReference type="EMBL" id="MEQ2554030.1"/>
    </source>
</evidence>
<name>A0ABV1H2W0_9FIRM</name>
<organism evidence="2 3">
    <name type="scientific">Lachnospira intestinalis</name>
    <dbReference type="NCBI Taxonomy" id="3133158"/>
    <lineage>
        <taxon>Bacteria</taxon>
        <taxon>Bacillati</taxon>
        <taxon>Bacillota</taxon>
        <taxon>Clostridia</taxon>
        <taxon>Lachnospirales</taxon>
        <taxon>Lachnospiraceae</taxon>
        <taxon>Lachnospira</taxon>
    </lineage>
</organism>
<dbReference type="Proteomes" id="UP001546774">
    <property type="component" value="Unassembled WGS sequence"/>
</dbReference>
<sequence>MRSKEDTDNSRRVFQSASTSGRYKYDMMPRCPDCGIHMKYIYGEMFECPVCHRQEQTQFGKVRSYLEEHGPQPAMVISNETGVPVNVIDNFLRQGRIEIPDGSPVYIKCQSCGADIRYGRYCPDCMVRMTKELGKAMLMSEVGEKPTNKPDMSGKMHILNSSLRTRDGK</sequence>
<keyword evidence="3" id="KW-1185">Reference proteome</keyword>
<proteinExistence type="predicted"/>
<accession>A0ABV1H2W0</accession>
<reference evidence="2" key="1">
    <citation type="submission" date="2024-03" db="EMBL/GenBank/DDBJ databases">
        <title>Human intestinal bacterial collection.</title>
        <authorList>
            <person name="Pauvert C."/>
            <person name="Hitch T.C.A."/>
            <person name="Clavel T."/>
        </authorList>
    </citation>
    <scope>NUCLEOTIDE SEQUENCE [LARGE SCALE GENOMIC DNA]</scope>
    <source>
        <strain evidence="2">CLA-AA-H89B</strain>
    </source>
</reference>
<protein>
    <recommendedName>
        <fullName evidence="4">Flagellar protein</fullName>
    </recommendedName>
</protein>
<gene>
    <name evidence="2" type="ORF">WMO37_03245</name>
</gene>
<evidence type="ECO:0000313" key="3">
    <source>
        <dbReference type="Proteomes" id="UP001546774"/>
    </source>
</evidence>
<dbReference type="EMBL" id="JBBMFS010000002">
    <property type="protein sequence ID" value="MEQ2554030.1"/>
    <property type="molecule type" value="Genomic_DNA"/>
</dbReference>
<evidence type="ECO:0000256" key="1">
    <source>
        <dbReference type="SAM" id="MobiDB-lite"/>
    </source>
</evidence>
<evidence type="ECO:0008006" key="4">
    <source>
        <dbReference type="Google" id="ProtNLM"/>
    </source>
</evidence>
<comment type="caution">
    <text evidence="2">The sequence shown here is derived from an EMBL/GenBank/DDBJ whole genome shotgun (WGS) entry which is preliminary data.</text>
</comment>